<proteinExistence type="predicted"/>
<comment type="caution">
    <text evidence="2">The sequence shown here is derived from an EMBL/GenBank/DDBJ whole genome shotgun (WGS) entry which is preliminary data.</text>
</comment>
<keyword evidence="3" id="KW-1185">Reference proteome</keyword>
<dbReference type="GO" id="GO:0003676">
    <property type="term" value="F:nucleic acid binding"/>
    <property type="evidence" value="ECO:0007669"/>
    <property type="project" value="InterPro"/>
</dbReference>
<dbReference type="Pfam" id="PF13456">
    <property type="entry name" value="RVT_3"/>
    <property type="match status" value="1"/>
</dbReference>
<dbReference type="PANTHER" id="PTHR47074">
    <property type="entry name" value="BNAC02G40300D PROTEIN"/>
    <property type="match status" value="1"/>
</dbReference>
<gene>
    <name evidence="2" type="ORF">Golob_025112</name>
</gene>
<dbReference type="EMBL" id="JABEZX010354064">
    <property type="protein sequence ID" value="MBA0577205.1"/>
    <property type="molecule type" value="Genomic_DNA"/>
</dbReference>
<evidence type="ECO:0000259" key="1">
    <source>
        <dbReference type="Pfam" id="PF13456"/>
    </source>
</evidence>
<dbReference type="Proteomes" id="UP000593572">
    <property type="component" value="Unassembled WGS sequence"/>
</dbReference>
<feature type="domain" description="RNase H type-1" evidence="1">
    <location>
        <begin position="137"/>
        <end position="209"/>
    </location>
</feature>
<evidence type="ECO:0000313" key="2">
    <source>
        <dbReference type="EMBL" id="MBA0577205.1"/>
    </source>
</evidence>
<organism evidence="2 3">
    <name type="scientific">Gossypium lobatum</name>
    <dbReference type="NCBI Taxonomy" id="34289"/>
    <lineage>
        <taxon>Eukaryota</taxon>
        <taxon>Viridiplantae</taxon>
        <taxon>Streptophyta</taxon>
        <taxon>Embryophyta</taxon>
        <taxon>Tracheophyta</taxon>
        <taxon>Spermatophyta</taxon>
        <taxon>Magnoliopsida</taxon>
        <taxon>eudicotyledons</taxon>
        <taxon>Gunneridae</taxon>
        <taxon>Pentapetalae</taxon>
        <taxon>rosids</taxon>
        <taxon>malvids</taxon>
        <taxon>Malvales</taxon>
        <taxon>Malvaceae</taxon>
        <taxon>Malvoideae</taxon>
        <taxon>Gossypium</taxon>
    </lineage>
</organism>
<name>A0A7J8NJQ3_9ROSI</name>
<dbReference type="GO" id="GO:0004523">
    <property type="term" value="F:RNA-DNA hybrid ribonuclease activity"/>
    <property type="evidence" value="ECO:0007669"/>
    <property type="project" value="InterPro"/>
</dbReference>
<dbReference type="AlphaFoldDB" id="A0A7J8NJQ3"/>
<accession>A0A7J8NJQ3</accession>
<dbReference type="InterPro" id="IPR052929">
    <property type="entry name" value="RNase_H-like_EbsB-rel"/>
</dbReference>
<evidence type="ECO:0000313" key="3">
    <source>
        <dbReference type="Proteomes" id="UP000593572"/>
    </source>
</evidence>
<reference evidence="2 3" key="1">
    <citation type="journal article" date="2019" name="Genome Biol. Evol.">
        <title>Insights into the evolution of the New World diploid cottons (Gossypium, subgenus Houzingenia) based on genome sequencing.</title>
        <authorList>
            <person name="Grover C.E."/>
            <person name="Arick M.A. 2nd"/>
            <person name="Thrash A."/>
            <person name="Conover J.L."/>
            <person name="Sanders W.S."/>
            <person name="Peterson D.G."/>
            <person name="Frelichowski J.E."/>
            <person name="Scheffler J.A."/>
            <person name="Scheffler B.E."/>
            <person name="Wendel J.F."/>
        </authorList>
    </citation>
    <scope>NUCLEOTIDE SEQUENCE [LARGE SCALE GENOMIC DNA]</scope>
    <source>
        <strain evidence="2">157</strain>
        <tissue evidence="2">Leaf</tissue>
    </source>
</reference>
<dbReference type="PANTHER" id="PTHR47074:SF48">
    <property type="entry name" value="POLYNUCLEOTIDYL TRANSFERASE, RIBONUCLEASE H-LIKE SUPERFAMILY PROTEIN"/>
    <property type="match status" value="1"/>
</dbReference>
<sequence length="211" mass="24318">YKYFPEGNLFHPKKVDKPSFTWSSIVTRAILACGGLDDRLISNDFEHCIDWLEAVMALLDKKAREDFITPLWNSWNNMNNFIFRGKEEEERVIWDRALTLSNDFRLHNINNKPISPFNPVCQNWKNPNNGMIKINIDSTVSNGRMGFGVVARDDEGFGVGGSGGYKETAMNSEWAELMVLKRVRLARKLKFLKVVFESDNASIVNKIRRNR</sequence>
<feature type="non-terminal residue" evidence="2">
    <location>
        <position position="1"/>
    </location>
</feature>
<dbReference type="InterPro" id="IPR002156">
    <property type="entry name" value="RNaseH_domain"/>
</dbReference>
<protein>
    <recommendedName>
        <fullName evidence="1">RNase H type-1 domain-containing protein</fullName>
    </recommendedName>
</protein>